<accession>A0ABV8M2B5</accession>
<keyword evidence="5" id="KW-1185">Reference proteome</keyword>
<dbReference type="InterPro" id="IPR051396">
    <property type="entry name" value="Bact_Antivir_Def_Nuclease"/>
</dbReference>
<dbReference type="InterPro" id="IPR027417">
    <property type="entry name" value="P-loop_NTPase"/>
</dbReference>
<dbReference type="RefSeq" id="WP_253760603.1">
    <property type="nucleotide sequence ID" value="NZ_JAMZDZ010000001.1"/>
</dbReference>
<evidence type="ECO:0000259" key="1">
    <source>
        <dbReference type="Pfam" id="PF12476"/>
    </source>
</evidence>
<feature type="domain" description="ATPase AAA-type core" evidence="3">
    <location>
        <begin position="192"/>
        <end position="351"/>
    </location>
</feature>
<dbReference type="InterPro" id="IPR014592">
    <property type="entry name" value="P-loop_UCP034888"/>
</dbReference>
<name>A0ABV8M2B5_9ACTN</name>
<dbReference type="InterPro" id="IPR003959">
    <property type="entry name" value="ATPase_AAA_core"/>
</dbReference>
<dbReference type="Pfam" id="PF12476">
    <property type="entry name" value="DUF3696"/>
    <property type="match status" value="1"/>
</dbReference>
<reference evidence="5" key="1">
    <citation type="journal article" date="2019" name="Int. J. Syst. Evol. Microbiol.">
        <title>The Global Catalogue of Microorganisms (GCM) 10K type strain sequencing project: providing services to taxonomists for standard genome sequencing and annotation.</title>
        <authorList>
            <consortium name="The Broad Institute Genomics Platform"/>
            <consortium name="The Broad Institute Genome Sequencing Center for Infectious Disease"/>
            <person name="Wu L."/>
            <person name="Ma J."/>
        </authorList>
    </citation>
    <scope>NUCLEOTIDE SEQUENCE [LARGE SCALE GENOMIC DNA]</scope>
    <source>
        <strain evidence="5">CGMCC 4.7289</strain>
    </source>
</reference>
<dbReference type="Pfam" id="PF13175">
    <property type="entry name" value="AAA_15"/>
    <property type="match status" value="1"/>
</dbReference>
<protein>
    <submittedName>
        <fullName evidence="4">DUF3696 domain-containing protein</fullName>
    </submittedName>
</protein>
<dbReference type="PANTHER" id="PTHR43581:SF2">
    <property type="entry name" value="EXCINUCLEASE ATPASE SUBUNIT"/>
    <property type="match status" value="1"/>
</dbReference>
<sequence length="424" mass="47336">MLKSVRFANYRCFRDRQGLDIRPVTVVLGKNNSGKSAFTRAAIVLQTGFPGGGGEPAATPLDLDRLGDTMPVFTDLVHRHDERGTIEVGLAFDDNRVQSIEAHVRNLDDACLQVVSYLRLSMSHGTWTLTWTGSSDVYEQLWVANGGGQRSTTGPISFQGLVPRYLPREILDRDDGFDLARHCAEAYGRIRYMSPFREALRREHYLPVGVPRSVGDRGQHFAAVLAHDQVRGNGEIRRRVNEMMREVLPDWTLDEVPDGRLFTTVLRSRRDGELVVNVADAGSGVVQLLPILVQQALDSVTGRPERTLYIVEEPELHLHPAAHAQLADQYLNAARLTGNRFLIETHSEALLLRLRRRIAEGTSTPDDVGIYFVHHDGRASSAQQIVIDELGQLSFWPDGIFTEDFEEVRALAAAQMRRSGLNVA</sequence>
<dbReference type="Gene3D" id="3.40.50.300">
    <property type="entry name" value="P-loop containing nucleotide triphosphate hydrolases"/>
    <property type="match status" value="1"/>
</dbReference>
<dbReference type="Proteomes" id="UP001595816">
    <property type="component" value="Unassembled WGS sequence"/>
</dbReference>
<comment type="caution">
    <text evidence="4">The sequence shown here is derived from an EMBL/GenBank/DDBJ whole genome shotgun (WGS) entry which is preliminary data.</text>
</comment>
<dbReference type="PIRSF" id="PIRSF034888">
    <property type="entry name" value="P-loop_UCP034888"/>
    <property type="match status" value="1"/>
</dbReference>
<organism evidence="4 5">
    <name type="scientific">Hamadaea flava</name>
    <dbReference type="NCBI Taxonomy" id="1742688"/>
    <lineage>
        <taxon>Bacteria</taxon>
        <taxon>Bacillati</taxon>
        <taxon>Actinomycetota</taxon>
        <taxon>Actinomycetes</taxon>
        <taxon>Micromonosporales</taxon>
        <taxon>Micromonosporaceae</taxon>
        <taxon>Hamadaea</taxon>
    </lineage>
</organism>
<proteinExistence type="predicted"/>
<evidence type="ECO:0000313" key="4">
    <source>
        <dbReference type="EMBL" id="MFC4136749.1"/>
    </source>
</evidence>
<gene>
    <name evidence="4" type="ORF">ACFOZ4_39605</name>
</gene>
<dbReference type="PANTHER" id="PTHR43581">
    <property type="entry name" value="ATP/GTP PHOSPHATASE"/>
    <property type="match status" value="1"/>
</dbReference>
<dbReference type="SUPFAM" id="SSF52540">
    <property type="entry name" value="P-loop containing nucleoside triphosphate hydrolases"/>
    <property type="match status" value="1"/>
</dbReference>
<evidence type="ECO:0000313" key="5">
    <source>
        <dbReference type="Proteomes" id="UP001595816"/>
    </source>
</evidence>
<dbReference type="InterPro" id="IPR022532">
    <property type="entry name" value="DUF3696"/>
</dbReference>
<dbReference type="Pfam" id="PF13304">
    <property type="entry name" value="AAA_21"/>
    <property type="match status" value="1"/>
</dbReference>
<evidence type="ECO:0000259" key="3">
    <source>
        <dbReference type="Pfam" id="PF13304"/>
    </source>
</evidence>
<feature type="domain" description="Endonuclease GajA/Old nuclease/RecF-like AAA" evidence="2">
    <location>
        <begin position="1"/>
        <end position="41"/>
    </location>
</feature>
<dbReference type="InterPro" id="IPR041685">
    <property type="entry name" value="AAA_GajA/Old/RecF-like"/>
</dbReference>
<dbReference type="EMBL" id="JBHSAY010000033">
    <property type="protein sequence ID" value="MFC4136749.1"/>
    <property type="molecule type" value="Genomic_DNA"/>
</dbReference>
<evidence type="ECO:0000259" key="2">
    <source>
        <dbReference type="Pfam" id="PF13175"/>
    </source>
</evidence>
<feature type="domain" description="DUF3696" evidence="1">
    <location>
        <begin position="364"/>
        <end position="408"/>
    </location>
</feature>